<evidence type="ECO:0000313" key="16">
    <source>
        <dbReference type="RefSeq" id="XP_030764893.1"/>
    </source>
</evidence>
<keyword evidence="4" id="KW-1185">Reference proteome</keyword>
<evidence type="ECO:0000313" key="7">
    <source>
        <dbReference type="RefSeq" id="XP_030749799.1"/>
    </source>
</evidence>
<dbReference type="Proteomes" id="UP000504635">
    <property type="component" value="Unplaced"/>
</dbReference>
<evidence type="ECO:0000313" key="12">
    <source>
        <dbReference type="RefSeq" id="XP_030758220.1"/>
    </source>
</evidence>
<evidence type="ECO:0000313" key="11">
    <source>
        <dbReference type="RefSeq" id="XP_030756594.1"/>
    </source>
</evidence>
<dbReference type="KEGG" id="soy:115880260"/>
<dbReference type="RefSeq" id="XP_030754841.1">
    <property type="nucleotide sequence ID" value="XM_030898981.1"/>
</dbReference>
<dbReference type="KEGG" id="soy:115887886"/>
<reference evidence="5 6" key="1">
    <citation type="submission" date="2025-04" db="UniProtKB">
        <authorList>
            <consortium name="RefSeq"/>
        </authorList>
    </citation>
    <scope>IDENTIFICATION</scope>
    <source>
        <tissue evidence="5 6">Gonads</tissue>
    </source>
</reference>
<evidence type="ECO:0000313" key="5">
    <source>
        <dbReference type="RefSeq" id="XP_030748897.1"/>
    </source>
</evidence>
<evidence type="ECO:0000313" key="4">
    <source>
        <dbReference type="Proteomes" id="UP000504635"/>
    </source>
</evidence>
<proteinExistence type="predicted"/>
<dbReference type="RefSeq" id="XP_030764879.1">
    <property type="nucleotide sequence ID" value="XM_030909019.1"/>
</dbReference>
<feature type="signal peptide" evidence="3">
    <location>
        <begin position="1"/>
        <end position="20"/>
    </location>
</feature>
<dbReference type="KEGG" id="soy:115889102"/>
<evidence type="ECO:0000256" key="1">
    <source>
        <dbReference type="SAM" id="MobiDB-lite"/>
    </source>
</evidence>
<dbReference type="KEGG" id="soy:115877512"/>
<dbReference type="AlphaFoldDB" id="A0A6J2YJF5"/>
<evidence type="ECO:0000313" key="13">
    <source>
        <dbReference type="RefSeq" id="XP_030758934.1"/>
    </source>
</evidence>
<sequence length="666" mass="76804">MMTGVNLFIIITSILAVVHSEYNITTYDLNPGIHFEHLGELRFFNNKWKLVTFVELENISNKLLSLKNYRKYTTDLCNNENAQYHYYICQLFLKSSKYTFEKIEKELEVLHELIGHSHLSESRQKRGWFNIVGKATKVLFGVLDEEDAKYYNDKISQMNKDETSVLQLLKEQTKIVQSTIINFNNTIGTLDFNENLLKNNIKKISDELSKVKENFHFLYIKTGIEEHVTILNMMLNQLQLEIMTITNAILVARKGVLHPSILTPLRLINELKDVSESLPHGLEFPVPLDPLNANLILNVIELQVYFENKRLIYIINIPLIETNLFYIYKISPFPKLMSNNQFILIQPSSKYIAIDESKQQFITLSEIEFNTCLKIIENKFICKQQKPVSLAHLADNCEVKLLQFTNIIPDICDKRIIQSDRAIFIQLQTSNTWLFAVPHPETLTISCNNKKNHVDVILKNCGSVTIGKQCKAYSASSMLIPHGNTVQSNISSDFIPPFDISDNCCERIKEEKINISEIFLNEHYRKLTKHIPELNVASHKLEDIEKLGDEILKRKLVNNYTFPASVIAYILALLAIIFIIYKLYTKCTNKTACCGIIPNLCIRVNQSVEPSSRNSDRYVAHYNRNISQNSENVGNYENSEEENVNLQAPSRRPIGYVPSRRPLKEK</sequence>
<evidence type="ECO:0000256" key="3">
    <source>
        <dbReference type="SAM" id="SignalP"/>
    </source>
</evidence>
<evidence type="ECO:0000313" key="14">
    <source>
        <dbReference type="RefSeq" id="XP_030763269.1"/>
    </source>
</evidence>
<dbReference type="RefSeq" id="XP_030766798.1">
    <property type="nucleotide sequence ID" value="XM_030910938.1"/>
</dbReference>
<protein>
    <submittedName>
        <fullName evidence="6">Uncharacterized protein LOC115877512</fullName>
    </submittedName>
    <submittedName>
        <fullName evidence="7">Uncharacterized protein LOC115877669</fullName>
    </submittedName>
    <submittedName>
        <fullName evidence="9">Uncharacterized protein LOC115880260</fullName>
    </submittedName>
    <submittedName>
        <fullName evidence="12">Uncharacterized protein LOC115883929</fullName>
    </submittedName>
    <submittedName>
        <fullName evidence="13">Uncharacterized protein LOC115884477</fullName>
    </submittedName>
    <submittedName>
        <fullName evidence="14">Uncharacterized protein LOC115887886</fullName>
    </submittedName>
    <submittedName>
        <fullName evidence="15">Uncharacterized protein LOC115889102</fullName>
    </submittedName>
    <submittedName>
        <fullName evidence="16">Uncharacterized protein LOC115889107</fullName>
    </submittedName>
    <submittedName>
        <fullName evidence="17">Uncharacterized protein LOC115890642</fullName>
    </submittedName>
    <submittedName>
        <fullName evidence="18">Uncharacterized protein LOC115891731</fullName>
    </submittedName>
</protein>
<dbReference type="RefSeq" id="XP_030753300.1">
    <property type="nucleotide sequence ID" value="XM_030897440.1"/>
</dbReference>
<dbReference type="RefSeq" id="XP_030763269.1">
    <property type="nucleotide sequence ID" value="XM_030907409.1"/>
</dbReference>
<evidence type="ECO:0000313" key="6">
    <source>
        <dbReference type="RefSeq" id="XP_030749583.1"/>
    </source>
</evidence>
<dbReference type="RefSeq" id="XP_030756594.1">
    <property type="nucleotide sequence ID" value="XM_030900734.1"/>
</dbReference>
<evidence type="ECO:0000313" key="8">
    <source>
        <dbReference type="RefSeq" id="XP_030750937.1"/>
    </source>
</evidence>
<dbReference type="KEGG" id="soy:115883929"/>
<dbReference type="RefSeq" id="XP_030764893.1">
    <property type="nucleotide sequence ID" value="XM_030909033.1"/>
</dbReference>
<dbReference type="KEGG" id="soy:115889107"/>
<dbReference type="KEGG" id="soy:115884477"/>
<evidence type="ECO:0000313" key="17">
    <source>
        <dbReference type="RefSeq" id="XP_030766798.1"/>
    </source>
</evidence>
<dbReference type="RefSeq" id="XP_030749583.1">
    <property type="nucleotide sequence ID" value="XM_030893723.1"/>
</dbReference>
<accession>A0A6J2YJF5</accession>
<evidence type="ECO:0000313" key="10">
    <source>
        <dbReference type="RefSeq" id="XP_030754841.1"/>
    </source>
</evidence>
<dbReference type="OrthoDB" id="6628329at2759"/>
<dbReference type="KEGG" id="soy:115877669"/>
<dbReference type="RefSeq" id="XP_030749799.1">
    <property type="nucleotide sequence ID" value="XM_030893939.1"/>
</dbReference>
<dbReference type="InterPro" id="IPR022048">
    <property type="entry name" value="Envelope_fusion-like"/>
</dbReference>
<evidence type="ECO:0000313" key="9">
    <source>
        <dbReference type="RefSeq" id="XP_030753300.1"/>
    </source>
</evidence>
<dbReference type="Pfam" id="PF12259">
    <property type="entry name" value="Baculo_F"/>
    <property type="match status" value="1"/>
</dbReference>
<dbReference type="RefSeq" id="XP_030768136.1">
    <property type="nucleotide sequence ID" value="XM_030912276.1"/>
</dbReference>
<dbReference type="KEGG" id="soy:115878555"/>
<dbReference type="KEGG" id="soy:115876980"/>
<evidence type="ECO:0000313" key="18">
    <source>
        <dbReference type="RefSeq" id="XP_030768136.1"/>
    </source>
</evidence>
<feature type="chain" id="PRO_5044642920" evidence="3">
    <location>
        <begin position="21"/>
        <end position="666"/>
    </location>
</feature>
<dbReference type="KEGG" id="soy:115891731"/>
<keyword evidence="2" id="KW-1133">Transmembrane helix</keyword>
<evidence type="ECO:0000256" key="2">
    <source>
        <dbReference type="SAM" id="Phobius"/>
    </source>
</evidence>
<keyword evidence="3" id="KW-0732">Signal</keyword>
<dbReference type="RefSeq" id="XP_030758934.1">
    <property type="nucleotide sequence ID" value="XM_030903074.1"/>
</dbReference>
<dbReference type="RefSeq" id="XP_030758220.1">
    <property type="nucleotide sequence ID" value="XM_030902360.1"/>
</dbReference>
<organism evidence="4 14">
    <name type="scientific">Sitophilus oryzae</name>
    <name type="common">Rice weevil</name>
    <name type="synonym">Curculio oryzae</name>
    <dbReference type="NCBI Taxonomy" id="7048"/>
    <lineage>
        <taxon>Eukaryota</taxon>
        <taxon>Metazoa</taxon>
        <taxon>Ecdysozoa</taxon>
        <taxon>Arthropoda</taxon>
        <taxon>Hexapoda</taxon>
        <taxon>Insecta</taxon>
        <taxon>Pterygota</taxon>
        <taxon>Neoptera</taxon>
        <taxon>Endopterygota</taxon>
        <taxon>Coleoptera</taxon>
        <taxon>Polyphaga</taxon>
        <taxon>Cucujiformia</taxon>
        <taxon>Curculionidae</taxon>
        <taxon>Dryophthorinae</taxon>
        <taxon>Sitophilus</taxon>
    </lineage>
</organism>
<feature type="region of interest" description="Disordered" evidence="1">
    <location>
        <begin position="629"/>
        <end position="666"/>
    </location>
</feature>
<evidence type="ECO:0000313" key="15">
    <source>
        <dbReference type="RefSeq" id="XP_030764879.1"/>
    </source>
</evidence>
<dbReference type="KEGG" id="soy:115890642"/>
<feature type="transmembrane region" description="Helical" evidence="2">
    <location>
        <begin position="560"/>
        <end position="581"/>
    </location>
</feature>
<dbReference type="KEGG" id="soy:115882562"/>
<dbReference type="RefSeq" id="XP_030748897.1">
    <property type="nucleotide sequence ID" value="XM_030893037.1"/>
</dbReference>
<keyword evidence="2" id="KW-0812">Transmembrane</keyword>
<dbReference type="KEGG" id="soy:115881485"/>
<dbReference type="RefSeq" id="XP_030750937.1">
    <property type="nucleotide sequence ID" value="XM_030895077.1"/>
</dbReference>
<name>A0A6J2YJF5_SITOR</name>
<dbReference type="GeneID" id="115887886"/>
<keyword evidence="2" id="KW-0472">Membrane</keyword>
<gene>
    <name evidence="14" type="primary">LOC115887886</name>
    <name evidence="5" type="synonym">LOC115876980</name>
    <name evidence="6" type="synonym">LOC115877512</name>
    <name evidence="7" type="synonym">LOC115877669</name>
    <name evidence="8" type="synonym">LOC115878555</name>
    <name evidence="9" type="synonym">LOC115880260</name>
    <name evidence="10" type="synonym">LOC115881485</name>
    <name evidence="11" type="synonym">LOC115882562</name>
    <name evidence="12" type="synonym">LOC115883929</name>
    <name evidence="13" type="synonym">LOC115884477</name>
    <name evidence="15" type="synonym">LOC115889102</name>
    <name evidence="16" type="synonym">LOC115889107</name>
    <name evidence="17" type="synonym">LOC115890642</name>
    <name evidence="18" type="synonym">LOC115891731</name>
</gene>